<comment type="cofactor">
    <cofactor evidence="2">
        <name>a divalent metal cation</name>
        <dbReference type="ChEBI" id="CHEBI:60240"/>
    </cofactor>
</comment>
<dbReference type="GO" id="GO:0046872">
    <property type="term" value="F:metal ion binding"/>
    <property type="evidence" value="ECO:0007669"/>
    <property type="project" value="UniProtKB-KW"/>
</dbReference>
<dbReference type="GO" id="GO:0004518">
    <property type="term" value="F:nuclease activity"/>
    <property type="evidence" value="ECO:0007669"/>
    <property type="project" value="UniProtKB-KW"/>
</dbReference>
<proteinExistence type="inferred from homology"/>
<dbReference type="EMBL" id="CAEY01000556">
    <property type="status" value="NOT_ANNOTATED_CDS"/>
    <property type="molecule type" value="Genomic_DNA"/>
</dbReference>
<dbReference type="GO" id="GO:0005829">
    <property type="term" value="C:cytosol"/>
    <property type="evidence" value="ECO:0007669"/>
    <property type="project" value="TreeGrafter"/>
</dbReference>
<keyword evidence="2" id="KW-0547">Nucleotide-binding</keyword>
<dbReference type="AlphaFoldDB" id="T1KUF0"/>
<keyword evidence="2" id="KW-0378">Hydrolase</keyword>
<dbReference type="GO" id="GO:0034353">
    <property type="term" value="F:mRNA 5'-diphosphatase activity"/>
    <property type="evidence" value="ECO:0007669"/>
    <property type="project" value="TreeGrafter"/>
</dbReference>
<dbReference type="GO" id="GO:0110155">
    <property type="term" value="P:NAD-cap decapping"/>
    <property type="evidence" value="ECO:0007669"/>
    <property type="project" value="TreeGrafter"/>
</dbReference>
<comment type="similarity">
    <text evidence="1 2">Belongs to the DXO/Dom3Z family.</text>
</comment>
<sequence>MPWTNQTTSAILIDELDLNQSYRQTTNCVSLEGPKRIGYFSCYDNNNDIVFSQDISSLRYLDLPNPVSINCLQGYDSTRKYGHVNSSDMLLLRWVLENEITMQKFPSDFICKNGLMKDMMIVLYDDDNWSLSATKIGGKIVLNKMESIEKKENIDSQTEHVNQSTYATSLQRLITQNSNHSQCSSGIENDSFFGVFHTKIGSHRILHAGWLHCVESKQELDKPFVHMKFALIGKYNGPREFHSSHKANTWWSLATLAGVDTIIRAKCERDFRVKKIDKLDVDNLINKNRQMIFFNSLNVVLDFIKSIVTEENKCYNFHFKGEDKKLTGYMKMDADEKLIPPWYIDVQLSSKSL</sequence>
<dbReference type="InterPro" id="IPR013961">
    <property type="entry name" value="RAI1"/>
</dbReference>
<name>T1KUF0_TETUR</name>
<dbReference type="HOGENOM" id="CLU_067939_0_0_1"/>
<evidence type="ECO:0000256" key="2">
    <source>
        <dbReference type="RuleBase" id="RU367113"/>
    </source>
</evidence>
<keyword evidence="2" id="KW-0694">RNA-binding</keyword>
<dbReference type="EC" id="3.6.1.-" evidence="2"/>
<feature type="domain" description="RAI1-like" evidence="3">
    <location>
        <begin position="33"/>
        <end position="343"/>
    </location>
</feature>
<dbReference type="GO" id="GO:0000956">
    <property type="term" value="P:nuclear-transcribed mRNA catabolic process"/>
    <property type="evidence" value="ECO:0007669"/>
    <property type="project" value="TreeGrafter"/>
</dbReference>
<organism evidence="4 5">
    <name type="scientific">Tetranychus urticae</name>
    <name type="common">Two-spotted spider mite</name>
    <dbReference type="NCBI Taxonomy" id="32264"/>
    <lineage>
        <taxon>Eukaryota</taxon>
        <taxon>Metazoa</taxon>
        <taxon>Ecdysozoa</taxon>
        <taxon>Arthropoda</taxon>
        <taxon>Chelicerata</taxon>
        <taxon>Arachnida</taxon>
        <taxon>Acari</taxon>
        <taxon>Acariformes</taxon>
        <taxon>Trombidiformes</taxon>
        <taxon>Prostigmata</taxon>
        <taxon>Eleutherengona</taxon>
        <taxon>Raphignathae</taxon>
        <taxon>Tetranychoidea</taxon>
        <taxon>Tetranychidae</taxon>
        <taxon>Tetranychus</taxon>
    </lineage>
</organism>
<dbReference type="Proteomes" id="UP000015104">
    <property type="component" value="Unassembled WGS sequence"/>
</dbReference>
<comment type="subcellular location">
    <subcellularLocation>
        <location evidence="2">Nucleus</location>
    </subcellularLocation>
</comment>
<comment type="function">
    <text evidence="2">Decapping enzyme for NAD-capped RNAs: specifically hydrolyzes the nicotinamide adenine dinucleotide (NAD) cap from a subset of RNAs by removing the entire NAD moiety from the 5'-end of an NAD-capped RNA.</text>
</comment>
<evidence type="ECO:0000256" key="1">
    <source>
        <dbReference type="ARBA" id="ARBA00006562"/>
    </source>
</evidence>
<dbReference type="eggNOG" id="KOG1982">
    <property type="taxonomic scope" value="Eukaryota"/>
</dbReference>
<evidence type="ECO:0000313" key="4">
    <source>
        <dbReference type="EnsemblMetazoa" id="tetur21g03210.1"/>
    </source>
</evidence>
<accession>T1KUF0</accession>
<dbReference type="PANTHER" id="PTHR12395">
    <property type="entry name" value="DOM-3 RELATED"/>
    <property type="match status" value="1"/>
</dbReference>
<dbReference type="GO" id="GO:0000166">
    <property type="term" value="F:nucleotide binding"/>
    <property type="evidence" value="ECO:0007669"/>
    <property type="project" value="UniProtKB-KW"/>
</dbReference>
<protein>
    <recommendedName>
        <fullName evidence="2">Decapping nuclease</fullName>
        <ecNumber evidence="2">3.6.1.-</ecNumber>
    </recommendedName>
</protein>
<dbReference type="GO" id="GO:0005634">
    <property type="term" value="C:nucleus"/>
    <property type="evidence" value="ECO:0007669"/>
    <property type="project" value="UniProtKB-SubCell"/>
</dbReference>
<reference evidence="4" key="2">
    <citation type="submission" date="2015-06" db="UniProtKB">
        <authorList>
            <consortium name="EnsemblMetazoa"/>
        </authorList>
    </citation>
    <scope>IDENTIFICATION</scope>
</reference>
<reference evidence="5" key="1">
    <citation type="submission" date="2011-08" db="EMBL/GenBank/DDBJ databases">
        <authorList>
            <person name="Rombauts S."/>
        </authorList>
    </citation>
    <scope>NUCLEOTIDE SEQUENCE</scope>
    <source>
        <strain evidence="5">London</strain>
    </source>
</reference>
<evidence type="ECO:0000259" key="3">
    <source>
        <dbReference type="Pfam" id="PF08652"/>
    </source>
</evidence>
<dbReference type="InterPro" id="IPR039039">
    <property type="entry name" value="RAI1-like_fam"/>
</dbReference>
<dbReference type="GO" id="GO:0003723">
    <property type="term" value="F:RNA binding"/>
    <property type="evidence" value="ECO:0007669"/>
    <property type="project" value="UniProtKB-KW"/>
</dbReference>
<keyword evidence="2" id="KW-0479">Metal-binding</keyword>
<dbReference type="PANTHER" id="PTHR12395:SF9">
    <property type="entry name" value="DECAPPING AND EXORIBONUCLEASE PROTEIN"/>
    <property type="match status" value="1"/>
</dbReference>
<keyword evidence="2" id="KW-0540">Nuclease</keyword>
<keyword evidence="2" id="KW-0539">Nucleus</keyword>
<dbReference type="Pfam" id="PF08652">
    <property type="entry name" value="RAI1"/>
    <property type="match status" value="1"/>
</dbReference>
<evidence type="ECO:0000313" key="5">
    <source>
        <dbReference type="Proteomes" id="UP000015104"/>
    </source>
</evidence>
<dbReference type="EnsemblMetazoa" id="tetur21g03210.1">
    <property type="protein sequence ID" value="tetur21g03210.1"/>
    <property type="gene ID" value="tetur21g03210"/>
</dbReference>
<keyword evidence="5" id="KW-1185">Reference proteome</keyword>